<dbReference type="AlphaFoldDB" id="A0A318H1C4"/>
<evidence type="ECO:0000256" key="1">
    <source>
        <dbReference type="SAM" id="SignalP"/>
    </source>
</evidence>
<reference evidence="2 3" key="2">
    <citation type="submission" date="2018-06" db="EMBL/GenBank/DDBJ databases">
        <title>Sequencing of bacterial isolates from soil warming experiment in Harvard Forest, Massachusetts, USA.</title>
        <authorList>
            <person name="Deangelis K.PhD."/>
        </authorList>
    </citation>
    <scope>NUCLEOTIDE SEQUENCE [LARGE SCALE GENOMIC DNA]</scope>
    <source>
        <strain evidence="2 3">GAS496</strain>
    </source>
</reference>
<organism evidence="2 3">
    <name type="scientific">Mycolicibacterium moriokaense</name>
    <dbReference type="NCBI Taxonomy" id="39691"/>
    <lineage>
        <taxon>Bacteria</taxon>
        <taxon>Bacillati</taxon>
        <taxon>Actinomycetota</taxon>
        <taxon>Actinomycetes</taxon>
        <taxon>Mycobacteriales</taxon>
        <taxon>Mycobacteriaceae</taxon>
        <taxon>Mycolicibacterium</taxon>
    </lineage>
</organism>
<keyword evidence="3" id="KW-1185">Reference proteome</keyword>
<dbReference type="PANTHER" id="PTHR34853:SF1">
    <property type="entry name" value="LIPASE 5"/>
    <property type="match status" value="1"/>
</dbReference>
<protein>
    <submittedName>
        <fullName evidence="2">Secretory lipase</fullName>
    </submittedName>
</protein>
<dbReference type="Proteomes" id="UP000247781">
    <property type="component" value="Unassembled WGS sequence"/>
</dbReference>
<dbReference type="RefSeq" id="WP_110320255.1">
    <property type="nucleotide sequence ID" value="NZ_QJJU01000050.1"/>
</dbReference>
<dbReference type="PANTHER" id="PTHR34853">
    <property type="match status" value="1"/>
</dbReference>
<name>A0A318H1C4_9MYCO</name>
<evidence type="ECO:0000313" key="2">
    <source>
        <dbReference type="EMBL" id="PXW96894.1"/>
    </source>
</evidence>
<evidence type="ECO:0000313" key="3">
    <source>
        <dbReference type="Proteomes" id="UP000247781"/>
    </source>
</evidence>
<proteinExistence type="predicted"/>
<dbReference type="EMBL" id="QJJU01000050">
    <property type="protein sequence ID" value="PXW96894.1"/>
    <property type="molecule type" value="Genomic_DNA"/>
</dbReference>
<accession>A0A318H1C4</accession>
<dbReference type="Gene3D" id="3.40.50.1820">
    <property type="entry name" value="alpha/beta hydrolase"/>
    <property type="match status" value="2"/>
</dbReference>
<reference evidence="3" key="1">
    <citation type="submission" date="2018-05" db="EMBL/GenBank/DDBJ databases">
        <authorList>
            <person name="Deangelis K."/>
            <person name="Huntemann M."/>
            <person name="Clum A."/>
            <person name="Pillay M."/>
            <person name="Palaniappan K."/>
            <person name="Varghese N."/>
            <person name="Mikhailova N."/>
            <person name="Stamatis D."/>
            <person name="Reddy T."/>
            <person name="Daum C."/>
            <person name="Shapiro N."/>
            <person name="Ivanova N."/>
            <person name="Kyrpides N."/>
            <person name="Woyke T."/>
        </authorList>
    </citation>
    <scope>NUCLEOTIDE SEQUENCE [LARGE SCALE GENOMIC DNA]</scope>
    <source>
        <strain evidence="3">GAS496</strain>
    </source>
</reference>
<dbReference type="PIRSF" id="PIRSF029171">
    <property type="entry name" value="Esterase_LipA"/>
    <property type="match status" value="1"/>
</dbReference>
<dbReference type="SUPFAM" id="SSF53474">
    <property type="entry name" value="alpha/beta-Hydrolases"/>
    <property type="match status" value="1"/>
</dbReference>
<sequence length="409" mass="42455">MIRGVRWRLAGLLICGVLGACATTQAVEVGQLEPLDYTRAMPAITSEVWSARGTLLSSSDHPAFDVDALPAGSVAYTMVYRSISGITGAPAEVSGAVFVPPGNPPEGGWPVIGYAHGTVGVTSECGPTGDPRLFGDIKAVAIQLAQGYAVVFTDYAGLGKASQIAPAKQTHAYLEPKSAAFNLIDAVRAARVVVPQLSSRWVALGASQGGAAAWATADYDAAYGQGTDLLGAAAIVPTLDFSPLVQRAQDAKMSVDQLYLYPYIVAGLANVDPAISPDDYLHGALRDNQNLLLSCGSDAAQRKGQLATALSPADAKPSSASAAERLRRRLAAYALPQQPTKIPILAVYGGADDTVAPEWTEVAMGRACALGDTVLRVRIEGQGHTLDPGAQLGQWVADRFAGAQAKGNC</sequence>
<dbReference type="Pfam" id="PF03583">
    <property type="entry name" value="LIP"/>
    <property type="match status" value="1"/>
</dbReference>
<dbReference type="GO" id="GO:0016042">
    <property type="term" value="P:lipid catabolic process"/>
    <property type="evidence" value="ECO:0007669"/>
    <property type="project" value="InterPro"/>
</dbReference>
<dbReference type="InterPro" id="IPR029058">
    <property type="entry name" value="AB_hydrolase_fold"/>
</dbReference>
<dbReference type="InterPro" id="IPR005152">
    <property type="entry name" value="Lipase_secreted"/>
</dbReference>
<dbReference type="OrthoDB" id="9798122at2"/>
<keyword evidence="1" id="KW-0732">Signal</keyword>
<gene>
    <name evidence="2" type="ORF">C8E89_1504</name>
</gene>
<dbReference type="PROSITE" id="PS51257">
    <property type="entry name" value="PROKAR_LIPOPROTEIN"/>
    <property type="match status" value="1"/>
</dbReference>
<dbReference type="GO" id="GO:0004806">
    <property type="term" value="F:triacylglycerol lipase activity"/>
    <property type="evidence" value="ECO:0007669"/>
    <property type="project" value="InterPro"/>
</dbReference>
<comment type="caution">
    <text evidence="2">The sequence shown here is derived from an EMBL/GenBank/DDBJ whole genome shotgun (WGS) entry which is preliminary data.</text>
</comment>
<feature type="chain" id="PRO_5039039067" evidence="1">
    <location>
        <begin position="23"/>
        <end position="409"/>
    </location>
</feature>
<feature type="signal peptide" evidence="1">
    <location>
        <begin position="1"/>
        <end position="22"/>
    </location>
</feature>